<dbReference type="Gene3D" id="2.120.10.30">
    <property type="entry name" value="TolB, C-terminal domain"/>
    <property type="match status" value="1"/>
</dbReference>
<comment type="caution">
    <text evidence="1">The sequence shown here is derived from an EMBL/GenBank/DDBJ whole genome shotgun (WGS) entry which is preliminary data.</text>
</comment>
<sequence length="333" mass="33122">MLRRRALAAGVLAMCVTILTVPALAQYGYVTSDQAGPAGGAAALAYASDGTLYVADNTDGTVKVIAPGGTSSILTVTGATLQGVGGMWVSPDDATLYITDSKGFGDGQGELYAVNVATGAATTLLTGADTIDDVAARSSGELFISEAVGAGGGVVRQVDPAGGGIVATPVTGLDYASGLAFDSAGDLIYQQATASFTGEVYRLPITGGGAALAFGAPVLLAAGLSAGMDLAVDSEDDIFVTGSGGLYELDRDAGGAFLGTATLFASQSFSTELAFMDGGTNPFEPAAGFDGPELTFVPEFASSTLKTVTTVPEPITVALLACGALAALRRRKA</sequence>
<dbReference type="SUPFAM" id="SSF63829">
    <property type="entry name" value="Calcium-dependent phosphotriesterase"/>
    <property type="match status" value="1"/>
</dbReference>
<accession>A0A0F9GV49</accession>
<name>A0A0F9GV49_9ZZZZ</name>
<evidence type="ECO:0000313" key="1">
    <source>
        <dbReference type="EMBL" id="KKL94551.1"/>
    </source>
</evidence>
<dbReference type="InterPro" id="IPR013424">
    <property type="entry name" value="Ice-binding_C"/>
</dbReference>
<evidence type="ECO:0008006" key="2">
    <source>
        <dbReference type="Google" id="ProtNLM"/>
    </source>
</evidence>
<proteinExistence type="predicted"/>
<protein>
    <recommendedName>
        <fullName evidence="2">PEP-CTERM protein-sorting domain-containing protein</fullName>
    </recommendedName>
</protein>
<gene>
    <name evidence="1" type="ORF">LCGC14_1863550</name>
</gene>
<dbReference type="NCBIfam" id="TIGR02595">
    <property type="entry name" value="PEP_CTERM"/>
    <property type="match status" value="1"/>
</dbReference>
<dbReference type="AlphaFoldDB" id="A0A0F9GV49"/>
<organism evidence="1">
    <name type="scientific">marine sediment metagenome</name>
    <dbReference type="NCBI Taxonomy" id="412755"/>
    <lineage>
        <taxon>unclassified sequences</taxon>
        <taxon>metagenomes</taxon>
        <taxon>ecological metagenomes</taxon>
    </lineage>
</organism>
<reference evidence="1" key="1">
    <citation type="journal article" date="2015" name="Nature">
        <title>Complex archaea that bridge the gap between prokaryotes and eukaryotes.</title>
        <authorList>
            <person name="Spang A."/>
            <person name="Saw J.H."/>
            <person name="Jorgensen S.L."/>
            <person name="Zaremba-Niedzwiedzka K."/>
            <person name="Martijn J."/>
            <person name="Lind A.E."/>
            <person name="van Eijk R."/>
            <person name="Schleper C."/>
            <person name="Guy L."/>
            <person name="Ettema T.J."/>
        </authorList>
    </citation>
    <scope>NUCLEOTIDE SEQUENCE</scope>
</reference>
<dbReference type="EMBL" id="LAZR01018896">
    <property type="protein sequence ID" value="KKL94551.1"/>
    <property type="molecule type" value="Genomic_DNA"/>
</dbReference>
<dbReference type="InterPro" id="IPR011042">
    <property type="entry name" value="6-blade_b-propeller_TolB-like"/>
</dbReference>